<feature type="binding site" evidence="5">
    <location>
        <begin position="189"/>
        <end position="192"/>
    </location>
    <ligand>
        <name>substrate</name>
    </ligand>
</feature>
<dbReference type="PANTHER" id="PTHR18895">
    <property type="entry name" value="HEMK METHYLTRANSFERASE"/>
    <property type="match status" value="1"/>
</dbReference>
<dbReference type="GO" id="GO:0003676">
    <property type="term" value="F:nucleic acid binding"/>
    <property type="evidence" value="ECO:0007669"/>
    <property type="project" value="InterPro"/>
</dbReference>
<dbReference type="Gene3D" id="1.10.8.10">
    <property type="entry name" value="DNA helicase RuvA subunit, C-terminal domain"/>
    <property type="match status" value="1"/>
</dbReference>
<dbReference type="GO" id="GO:0102559">
    <property type="term" value="F:peptide chain release factor N(5)-glutamine methyltransferase activity"/>
    <property type="evidence" value="ECO:0007669"/>
    <property type="project" value="UniProtKB-EC"/>
</dbReference>
<dbReference type="NCBIfam" id="TIGR03534">
    <property type="entry name" value="RF_mod_PrmC"/>
    <property type="match status" value="1"/>
</dbReference>
<dbReference type="InterPro" id="IPR019874">
    <property type="entry name" value="RF_methyltr_PrmC"/>
</dbReference>
<evidence type="ECO:0000256" key="3">
    <source>
        <dbReference type="ARBA" id="ARBA00022691"/>
    </source>
</evidence>
<dbReference type="InterPro" id="IPR002052">
    <property type="entry name" value="DNA_methylase_N6_adenine_CS"/>
</dbReference>
<dbReference type="PROSITE" id="PS00092">
    <property type="entry name" value="N6_MTASE"/>
    <property type="match status" value="1"/>
</dbReference>
<dbReference type="InterPro" id="IPR004556">
    <property type="entry name" value="HemK-like"/>
</dbReference>
<dbReference type="PANTHER" id="PTHR18895:SF74">
    <property type="entry name" value="MTRF1L RELEASE FACTOR GLUTAMINE METHYLTRANSFERASE"/>
    <property type="match status" value="1"/>
</dbReference>
<dbReference type="SUPFAM" id="SSF53335">
    <property type="entry name" value="S-adenosyl-L-methionine-dependent methyltransferases"/>
    <property type="match status" value="1"/>
</dbReference>
<evidence type="ECO:0000256" key="5">
    <source>
        <dbReference type="HAMAP-Rule" id="MF_02126"/>
    </source>
</evidence>
<evidence type="ECO:0000313" key="9">
    <source>
        <dbReference type="Proteomes" id="UP000054837"/>
    </source>
</evidence>
<keyword evidence="9" id="KW-1185">Reference proteome</keyword>
<dbReference type="Gene3D" id="3.40.50.150">
    <property type="entry name" value="Vaccinia Virus protein VP39"/>
    <property type="match status" value="1"/>
</dbReference>
<dbReference type="AlphaFoldDB" id="A0A0W8I8T3"/>
<sequence>MTVDELVRAATGRLREAGVASPEVDAELLLSHVMGLDGPELRRARVMREQVTPEAHGAFLDLVVRRADRVPLQHLTGTAWFAGLELLVGPGVFVPRPETETLVRLALAALEPWPSPSVVDLCTGSGAIALALAHRRRDAHVGAVELSPDAHRYAQANLGRTGLPVDLRLGPAQESFEDRLGRVDLVVTNPPYIPPDAVPVDAEVRDHDPELALYGGGADGLLLPRLLAERATVLLRPGGVLLMEHADVQSAAVVELLTRAGWSDVTDHEDLTGRPRVVSATRR</sequence>
<dbReference type="InterPro" id="IPR040758">
    <property type="entry name" value="PrmC_N"/>
</dbReference>
<keyword evidence="1 5" id="KW-0489">Methyltransferase</keyword>
<dbReference type="Proteomes" id="UP000054837">
    <property type="component" value="Unassembled WGS sequence"/>
</dbReference>
<evidence type="ECO:0000256" key="4">
    <source>
        <dbReference type="ARBA" id="ARBA00048391"/>
    </source>
</evidence>
<dbReference type="InterPro" id="IPR029063">
    <property type="entry name" value="SAM-dependent_MTases_sf"/>
</dbReference>
<feature type="binding site" evidence="5">
    <location>
        <position position="189"/>
    </location>
    <ligand>
        <name>S-adenosyl-L-methionine</name>
        <dbReference type="ChEBI" id="CHEBI:59789"/>
    </ligand>
</feature>
<comment type="caution">
    <text evidence="5">Lacks conserved residue(s) required for the propagation of feature annotation.</text>
</comment>
<feature type="binding site" evidence="5">
    <location>
        <position position="145"/>
    </location>
    <ligand>
        <name>S-adenosyl-L-methionine</name>
        <dbReference type="ChEBI" id="CHEBI:59789"/>
    </ligand>
</feature>
<evidence type="ECO:0000259" key="7">
    <source>
        <dbReference type="Pfam" id="PF17827"/>
    </source>
</evidence>
<dbReference type="InterPro" id="IPR007848">
    <property type="entry name" value="Small_mtfrase_dom"/>
</dbReference>
<dbReference type="GO" id="GO:0032259">
    <property type="term" value="P:methylation"/>
    <property type="evidence" value="ECO:0007669"/>
    <property type="project" value="UniProtKB-KW"/>
</dbReference>
<dbReference type="InterPro" id="IPR050320">
    <property type="entry name" value="N5-glutamine_MTase"/>
</dbReference>
<evidence type="ECO:0000256" key="1">
    <source>
        <dbReference type="ARBA" id="ARBA00022603"/>
    </source>
</evidence>
<dbReference type="EC" id="2.1.1.297" evidence="5"/>
<protein>
    <recommendedName>
        <fullName evidence="5">Release factor glutamine methyltransferase</fullName>
        <shortName evidence="5">RF MTase</shortName>
        <ecNumber evidence="5">2.1.1.297</ecNumber>
    </recommendedName>
    <alternativeName>
        <fullName evidence="5">N5-glutamine methyltransferase PrmC</fullName>
    </alternativeName>
    <alternativeName>
        <fullName evidence="5">Protein-(glutamine-N5) MTase PrmC</fullName>
    </alternativeName>
    <alternativeName>
        <fullName evidence="5">Protein-glutamine N-methyltransferase PrmC</fullName>
    </alternativeName>
</protein>
<dbReference type="Pfam" id="PF05175">
    <property type="entry name" value="MTS"/>
    <property type="match status" value="1"/>
</dbReference>
<keyword evidence="2 5" id="KW-0808">Transferase</keyword>
<keyword evidence="3 5" id="KW-0949">S-adenosyl-L-methionine</keyword>
<reference evidence="8 9" key="1">
    <citation type="submission" date="2015-12" db="EMBL/GenBank/DDBJ databases">
        <title>Serinicoccus chungangenesis strain CD08_5 genome sequencing and assembly.</title>
        <authorList>
            <person name="Chander A.M."/>
            <person name="Kaur G."/>
            <person name="Nair G.R."/>
            <person name="Dhawan D.K."/>
            <person name="Kochhar R.K."/>
            <person name="Mayilraj S."/>
            <person name="Bhadada S.K."/>
        </authorList>
    </citation>
    <scope>NUCLEOTIDE SEQUENCE [LARGE SCALE GENOMIC DNA]</scope>
    <source>
        <strain evidence="8 9">CD08_5</strain>
    </source>
</reference>
<dbReference type="RefSeq" id="WP_058890806.1">
    <property type="nucleotide sequence ID" value="NZ_LQBL01000022.1"/>
</dbReference>
<comment type="function">
    <text evidence="5">Methylates the class 1 translation termination release factors RF1/PrfA and RF2/PrfB on the glutamine residue of the universally conserved GGQ motif.</text>
</comment>
<feature type="domain" description="Release factor glutamine methyltransferase N-terminal" evidence="7">
    <location>
        <begin position="5"/>
        <end position="77"/>
    </location>
</feature>
<comment type="caution">
    <text evidence="8">The sequence shown here is derived from an EMBL/GenBank/DDBJ whole genome shotgun (WGS) entry which is preliminary data.</text>
</comment>
<evidence type="ECO:0000256" key="2">
    <source>
        <dbReference type="ARBA" id="ARBA00022679"/>
    </source>
</evidence>
<organism evidence="8 9">
    <name type="scientific">Serinicoccus chungangensis</name>
    <dbReference type="NCBI Taxonomy" id="767452"/>
    <lineage>
        <taxon>Bacteria</taxon>
        <taxon>Bacillati</taxon>
        <taxon>Actinomycetota</taxon>
        <taxon>Actinomycetes</taxon>
        <taxon>Micrococcales</taxon>
        <taxon>Ornithinimicrobiaceae</taxon>
        <taxon>Serinicoccus</taxon>
    </lineage>
</organism>
<dbReference type="STRING" id="767452.AVL62_05255"/>
<comment type="similarity">
    <text evidence="5">Belongs to the protein N5-glutamine methyltransferase family. PrmC subfamily.</text>
</comment>
<accession>A0A0W8I8T3</accession>
<gene>
    <name evidence="5" type="primary">prmC</name>
    <name evidence="8" type="ORF">AVL62_05255</name>
</gene>
<dbReference type="CDD" id="cd02440">
    <property type="entry name" value="AdoMet_MTases"/>
    <property type="match status" value="1"/>
</dbReference>
<evidence type="ECO:0000313" key="8">
    <source>
        <dbReference type="EMBL" id="KUG55698.1"/>
    </source>
</evidence>
<dbReference type="Pfam" id="PF17827">
    <property type="entry name" value="PrmC_N"/>
    <property type="match status" value="1"/>
</dbReference>
<dbReference type="OrthoDB" id="9800643at2"/>
<dbReference type="NCBIfam" id="TIGR00536">
    <property type="entry name" value="hemK_fam"/>
    <property type="match status" value="1"/>
</dbReference>
<comment type="catalytic activity">
    <reaction evidence="4 5">
        <text>L-glutaminyl-[peptide chain release factor] + S-adenosyl-L-methionine = N(5)-methyl-L-glutaminyl-[peptide chain release factor] + S-adenosyl-L-homocysteine + H(+)</text>
        <dbReference type="Rhea" id="RHEA:42896"/>
        <dbReference type="Rhea" id="RHEA-COMP:10271"/>
        <dbReference type="Rhea" id="RHEA-COMP:10272"/>
        <dbReference type="ChEBI" id="CHEBI:15378"/>
        <dbReference type="ChEBI" id="CHEBI:30011"/>
        <dbReference type="ChEBI" id="CHEBI:57856"/>
        <dbReference type="ChEBI" id="CHEBI:59789"/>
        <dbReference type="ChEBI" id="CHEBI:61891"/>
        <dbReference type="EC" id="2.1.1.297"/>
    </reaction>
</comment>
<proteinExistence type="inferred from homology"/>
<dbReference type="EMBL" id="LQBL01000022">
    <property type="protein sequence ID" value="KUG55698.1"/>
    <property type="molecule type" value="Genomic_DNA"/>
</dbReference>
<name>A0A0W8I8T3_9MICO</name>
<feature type="domain" description="Methyltransferase small" evidence="6">
    <location>
        <begin position="98"/>
        <end position="192"/>
    </location>
</feature>
<dbReference type="HAMAP" id="MF_02126">
    <property type="entry name" value="RF_methyltr_PrmC"/>
    <property type="match status" value="1"/>
</dbReference>
<evidence type="ECO:0000259" key="6">
    <source>
        <dbReference type="Pfam" id="PF05175"/>
    </source>
</evidence>